<reference evidence="2 3" key="1">
    <citation type="submission" date="2016-04" db="EMBL/GenBank/DDBJ databases">
        <title>Draft genome sequence of Janthinobacterium psychrotolerans sp. nov., isolated from freshwater sediments in Denmark.</title>
        <authorList>
            <person name="Gong X."/>
            <person name="Skrivergaard S."/>
            <person name="Korsgaard B.S."/>
            <person name="Schreiber L."/>
            <person name="Marshall I.P."/>
            <person name="Finster K."/>
            <person name="Schramm A."/>
        </authorList>
    </citation>
    <scope>NUCLEOTIDE SEQUENCE [LARGE SCALE GENOMIC DNA]</scope>
    <source>
        <strain evidence="2 3">S3-2</strain>
    </source>
</reference>
<dbReference type="InterPro" id="IPR050766">
    <property type="entry name" value="Bact_Lucif_Oxidored"/>
</dbReference>
<dbReference type="PANTHER" id="PTHR30137:SF6">
    <property type="entry name" value="LUCIFERASE-LIKE MONOOXYGENASE"/>
    <property type="match status" value="1"/>
</dbReference>
<evidence type="ECO:0000313" key="3">
    <source>
        <dbReference type="Proteomes" id="UP000092713"/>
    </source>
</evidence>
<dbReference type="PANTHER" id="PTHR30137">
    <property type="entry name" value="LUCIFERASE-LIKE MONOOXYGENASE"/>
    <property type="match status" value="1"/>
</dbReference>
<dbReference type="AlphaFoldDB" id="A0A1A7BY15"/>
<dbReference type="GO" id="GO:0016705">
    <property type="term" value="F:oxidoreductase activity, acting on paired donors, with incorporation or reduction of molecular oxygen"/>
    <property type="evidence" value="ECO:0007669"/>
    <property type="project" value="InterPro"/>
</dbReference>
<evidence type="ECO:0000259" key="1">
    <source>
        <dbReference type="Pfam" id="PF00296"/>
    </source>
</evidence>
<proteinExistence type="predicted"/>
<organism evidence="2 3">
    <name type="scientific">Janthinobacterium psychrotolerans</name>
    <dbReference type="NCBI Taxonomy" id="1747903"/>
    <lineage>
        <taxon>Bacteria</taxon>
        <taxon>Pseudomonadati</taxon>
        <taxon>Pseudomonadota</taxon>
        <taxon>Betaproteobacteria</taxon>
        <taxon>Burkholderiales</taxon>
        <taxon>Oxalobacteraceae</taxon>
        <taxon>Janthinobacterium</taxon>
    </lineage>
</organism>
<dbReference type="Pfam" id="PF00296">
    <property type="entry name" value="Bac_luciferase"/>
    <property type="match status" value="1"/>
</dbReference>
<dbReference type="InterPro" id="IPR011251">
    <property type="entry name" value="Luciferase-like_dom"/>
</dbReference>
<name>A0A1A7BY15_9BURK</name>
<sequence length="295" mass="31874">MPKKAIKIGLLDFLSVDDSSYARSLSEVVECAQLADSLHFSRFWLAEHHVWCGSGSPEMLLPLMAATTSQIKVGMAGVLLNFYSPYKVAETFQVLEELFPGRIDLGVCRGACDPVIAKALIEGRELDHSILKFEEKTTALLGYLQDGIELGRSVKLPRAPSAWLLGTGEASMLLASRLGTSYCHSLFHSGALQDPKILHTFRDLADNGRTAPQCALAIAGVCAEHAADVPRLLAAHSNEYVLPTVIGTAAQCQDKILTLTEVHGVDEIIWLDLSTTRSEQKGSLSRLAAQMGLSG</sequence>
<keyword evidence="3" id="KW-1185">Reference proteome</keyword>
<dbReference type="RefSeq" id="WP_082988958.1">
    <property type="nucleotide sequence ID" value="NZ_LOCQ01000057.1"/>
</dbReference>
<dbReference type="InterPro" id="IPR036661">
    <property type="entry name" value="Luciferase-like_sf"/>
</dbReference>
<feature type="domain" description="Luciferase-like" evidence="1">
    <location>
        <begin position="16"/>
        <end position="223"/>
    </location>
</feature>
<dbReference type="GO" id="GO:0005829">
    <property type="term" value="C:cytosol"/>
    <property type="evidence" value="ECO:0007669"/>
    <property type="project" value="TreeGrafter"/>
</dbReference>
<dbReference type="Gene3D" id="3.20.20.30">
    <property type="entry name" value="Luciferase-like domain"/>
    <property type="match status" value="1"/>
</dbReference>
<dbReference type="STRING" id="1747903.ASR47_10063"/>
<dbReference type="Proteomes" id="UP000092713">
    <property type="component" value="Unassembled WGS sequence"/>
</dbReference>
<protein>
    <submittedName>
        <fullName evidence="2">Luciferase family oxidoreductase, group 1</fullName>
    </submittedName>
</protein>
<evidence type="ECO:0000313" key="2">
    <source>
        <dbReference type="EMBL" id="OBV38407.1"/>
    </source>
</evidence>
<comment type="caution">
    <text evidence="2">The sequence shown here is derived from an EMBL/GenBank/DDBJ whole genome shotgun (WGS) entry which is preliminary data.</text>
</comment>
<accession>A0A1A7BY15</accession>
<dbReference type="OrthoDB" id="9780518at2"/>
<gene>
    <name evidence="2" type="ORF">ASR47_10063</name>
</gene>
<dbReference type="SUPFAM" id="SSF51679">
    <property type="entry name" value="Bacterial luciferase-like"/>
    <property type="match status" value="1"/>
</dbReference>
<dbReference type="EMBL" id="LOCQ01000057">
    <property type="protein sequence ID" value="OBV38407.1"/>
    <property type="molecule type" value="Genomic_DNA"/>
</dbReference>